<dbReference type="SUPFAM" id="SSF50129">
    <property type="entry name" value="GroES-like"/>
    <property type="match status" value="1"/>
</dbReference>
<dbReference type="Gene3D" id="3.40.50.720">
    <property type="entry name" value="NAD(P)-binding Rossmann-like Domain"/>
    <property type="match status" value="1"/>
</dbReference>
<evidence type="ECO:0000259" key="1">
    <source>
        <dbReference type="SMART" id="SM00829"/>
    </source>
</evidence>
<dbReference type="Gene3D" id="3.90.180.10">
    <property type="entry name" value="Medium-chain alcohol dehydrogenases, catalytic domain"/>
    <property type="match status" value="1"/>
</dbReference>
<dbReference type="InterPro" id="IPR011032">
    <property type="entry name" value="GroES-like_sf"/>
</dbReference>
<proteinExistence type="predicted"/>
<dbReference type="SMART" id="SM00829">
    <property type="entry name" value="PKS_ER"/>
    <property type="match status" value="1"/>
</dbReference>
<gene>
    <name evidence="2" type="ORF">FCI23_00890</name>
</gene>
<dbReference type="RefSeq" id="WP_136721470.1">
    <property type="nucleotide sequence ID" value="NZ_SUMC01000001.1"/>
</dbReference>
<dbReference type="Proteomes" id="UP000305778">
    <property type="component" value="Unassembled WGS sequence"/>
</dbReference>
<sequence>MQAYVMTRYGDAGAMEVRDVPEPVARDGEVLIRVRAAGLNPIDYKIREGKMRLVNRLDLPQVAGSELSGVVEGVGAGVTRFAVGDRVFARVDKKKLGAYAAYAVVHETMVAKMPESLDFADAAGLPLAGLTALQALRDELGVATGDRVFISGGAGGVGTLAIQLAVWMGAEVATTASPRGEELVRSLGATTVINYQKQKFKDVLSDYDGAFDLTGGQDLPDSFAILKRGAKTVSIGGVPVPANARVDLDAGPVVAAALRVASARIRRQARQRGVGYRYMFMHPSGEDLNLLAGLVDKGTLKAVTDRVFPFEQIAEGFAYLEQGRAKGKVVVQM</sequence>
<reference evidence="2 3" key="1">
    <citation type="submission" date="2019-04" db="EMBL/GenBank/DDBJ databases">
        <title>Streptomyces oryziradicis sp. nov., a novel actinomycete isolated from rhizosphere soil of rice (Oryza sativa L.).</title>
        <authorList>
            <person name="Li C."/>
        </authorList>
    </citation>
    <scope>NUCLEOTIDE SEQUENCE [LARGE SCALE GENOMIC DNA]</scope>
    <source>
        <strain evidence="2 3">NEAU-C40</strain>
    </source>
</reference>
<organism evidence="2 3">
    <name type="scientific">Actinacidiphila oryziradicis</name>
    <dbReference type="NCBI Taxonomy" id="2571141"/>
    <lineage>
        <taxon>Bacteria</taxon>
        <taxon>Bacillati</taxon>
        <taxon>Actinomycetota</taxon>
        <taxon>Actinomycetes</taxon>
        <taxon>Kitasatosporales</taxon>
        <taxon>Streptomycetaceae</taxon>
        <taxon>Actinacidiphila</taxon>
    </lineage>
</organism>
<evidence type="ECO:0000313" key="3">
    <source>
        <dbReference type="Proteomes" id="UP000305778"/>
    </source>
</evidence>
<comment type="caution">
    <text evidence="2">The sequence shown here is derived from an EMBL/GenBank/DDBJ whole genome shotgun (WGS) entry which is preliminary data.</text>
</comment>
<dbReference type="Pfam" id="PF13602">
    <property type="entry name" value="ADH_zinc_N_2"/>
    <property type="match status" value="1"/>
</dbReference>
<dbReference type="EMBL" id="SUMC01000001">
    <property type="protein sequence ID" value="TKA13310.1"/>
    <property type="molecule type" value="Genomic_DNA"/>
</dbReference>
<accession>A0A4U0ST26</accession>
<dbReference type="InterPro" id="IPR013154">
    <property type="entry name" value="ADH-like_N"/>
</dbReference>
<evidence type="ECO:0000313" key="2">
    <source>
        <dbReference type="EMBL" id="TKA13310.1"/>
    </source>
</evidence>
<dbReference type="InterPro" id="IPR020843">
    <property type="entry name" value="ER"/>
</dbReference>
<protein>
    <submittedName>
        <fullName evidence="2">NADP-dependent oxidoreductase</fullName>
    </submittedName>
</protein>
<dbReference type="InterPro" id="IPR050700">
    <property type="entry name" value="YIM1/Zinc_Alcohol_DH_Fams"/>
</dbReference>
<dbReference type="PANTHER" id="PTHR11695:SF294">
    <property type="entry name" value="RETICULON-4-INTERACTING PROTEIN 1, MITOCHONDRIAL"/>
    <property type="match status" value="1"/>
</dbReference>
<dbReference type="GO" id="GO:0016491">
    <property type="term" value="F:oxidoreductase activity"/>
    <property type="evidence" value="ECO:0007669"/>
    <property type="project" value="InterPro"/>
</dbReference>
<dbReference type="CDD" id="cd05289">
    <property type="entry name" value="MDR_like_2"/>
    <property type="match status" value="1"/>
</dbReference>
<dbReference type="Pfam" id="PF08240">
    <property type="entry name" value="ADH_N"/>
    <property type="match status" value="1"/>
</dbReference>
<name>A0A4U0ST26_9ACTN</name>
<keyword evidence="3" id="KW-1185">Reference proteome</keyword>
<dbReference type="SUPFAM" id="SSF51735">
    <property type="entry name" value="NAD(P)-binding Rossmann-fold domains"/>
    <property type="match status" value="1"/>
</dbReference>
<dbReference type="AlphaFoldDB" id="A0A4U0ST26"/>
<dbReference type="PANTHER" id="PTHR11695">
    <property type="entry name" value="ALCOHOL DEHYDROGENASE RELATED"/>
    <property type="match status" value="1"/>
</dbReference>
<dbReference type="OrthoDB" id="3727682at2"/>
<dbReference type="InterPro" id="IPR036291">
    <property type="entry name" value="NAD(P)-bd_dom_sf"/>
</dbReference>
<feature type="domain" description="Enoyl reductase (ER)" evidence="1">
    <location>
        <begin position="10"/>
        <end position="331"/>
    </location>
</feature>